<dbReference type="InterPro" id="IPR036388">
    <property type="entry name" value="WH-like_DNA-bd_sf"/>
</dbReference>
<dbReference type="Pfam" id="PF00392">
    <property type="entry name" value="GntR"/>
    <property type="match status" value="1"/>
</dbReference>
<keyword evidence="6" id="KW-1185">Reference proteome</keyword>
<keyword evidence="3" id="KW-0804">Transcription</keyword>
<dbReference type="Gene3D" id="1.20.120.530">
    <property type="entry name" value="GntR ligand-binding domain-like"/>
    <property type="match status" value="1"/>
</dbReference>
<proteinExistence type="predicted"/>
<keyword evidence="2" id="KW-0238">DNA-binding</keyword>
<dbReference type="GO" id="GO:0003677">
    <property type="term" value="F:DNA binding"/>
    <property type="evidence" value="ECO:0007669"/>
    <property type="project" value="UniProtKB-KW"/>
</dbReference>
<evidence type="ECO:0000313" key="5">
    <source>
        <dbReference type="EMBL" id="MBJ3775804.1"/>
    </source>
</evidence>
<gene>
    <name evidence="5" type="ORF">JCR33_08915</name>
</gene>
<dbReference type="PANTHER" id="PTHR43537">
    <property type="entry name" value="TRANSCRIPTIONAL REGULATOR, GNTR FAMILY"/>
    <property type="match status" value="1"/>
</dbReference>
<dbReference type="Gene3D" id="1.10.10.10">
    <property type="entry name" value="Winged helix-like DNA-binding domain superfamily/Winged helix DNA-binding domain"/>
    <property type="match status" value="1"/>
</dbReference>
<dbReference type="GO" id="GO:0003700">
    <property type="term" value="F:DNA-binding transcription factor activity"/>
    <property type="evidence" value="ECO:0007669"/>
    <property type="project" value="InterPro"/>
</dbReference>
<comment type="caution">
    <text evidence="5">The sequence shown here is derived from an EMBL/GenBank/DDBJ whole genome shotgun (WGS) entry which is preliminary data.</text>
</comment>
<dbReference type="PROSITE" id="PS50949">
    <property type="entry name" value="HTH_GNTR"/>
    <property type="match status" value="1"/>
</dbReference>
<dbReference type="CDD" id="cd07377">
    <property type="entry name" value="WHTH_GntR"/>
    <property type="match status" value="1"/>
</dbReference>
<keyword evidence="1" id="KW-0805">Transcription regulation</keyword>
<organism evidence="5 6">
    <name type="scientific">Acuticoccus mangrovi</name>
    <dbReference type="NCBI Taxonomy" id="2796142"/>
    <lineage>
        <taxon>Bacteria</taxon>
        <taxon>Pseudomonadati</taxon>
        <taxon>Pseudomonadota</taxon>
        <taxon>Alphaproteobacteria</taxon>
        <taxon>Hyphomicrobiales</taxon>
        <taxon>Amorphaceae</taxon>
        <taxon>Acuticoccus</taxon>
    </lineage>
</organism>
<dbReference type="SMART" id="SM00345">
    <property type="entry name" value="HTH_GNTR"/>
    <property type="match status" value="1"/>
</dbReference>
<evidence type="ECO:0000256" key="3">
    <source>
        <dbReference type="ARBA" id="ARBA00023163"/>
    </source>
</evidence>
<evidence type="ECO:0000256" key="2">
    <source>
        <dbReference type="ARBA" id="ARBA00023125"/>
    </source>
</evidence>
<dbReference type="AlphaFoldDB" id="A0A934IFQ2"/>
<evidence type="ECO:0000259" key="4">
    <source>
        <dbReference type="PROSITE" id="PS50949"/>
    </source>
</evidence>
<sequence length="239" mass="25859">MARGLAATGSKRRKFEEIADHIELAIVSGHLKVGDRLPSERELMERFGTGRGSVREALFVLQRKGLIHTSSGAVPRVGEPKADMMVRELSGIARLLLNRPEGARELQEARALFEIGLARQAAKMASAERLEAIRAALAANEDAPDAPTFVATDIAFHSAIAEACENSTYLAVNTAFGEWLHGQRTVSAAAGSTRENVIVQHRAIFEAIARRDHVAAEAAMDDHLATVAHFYWKGRAGSA</sequence>
<evidence type="ECO:0000256" key="1">
    <source>
        <dbReference type="ARBA" id="ARBA00023015"/>
    </source>
</evidence>
<dbReference type="RefSeq" id="WP_198881701.1">
    <property type="nucleotide sequence ID" value="NZ_JAEKJA010000006.1"/>
</dbReference>
<protein>
    <submittedName>
        <fullName evidence="5">FCD domain-containing protein</fullName>
    </submittedName>
</protein>
<dbReference type="SUPFAM" id="SSF46785">
    <property type="entry name" value="Winged helix' DNA-binding domain"/>
    <property type="match status" value="1"/>
</dbReference>
<evidence type="ECO:0000313" key="6">
    <source>
        <dbReference type="Proteomes" id="UP000609531"/>
    </source>
</evidence>
<dbReference type="InterPro" id="IPR011711">
    <property type="entry name" value="GntR_C"/>
</dbReference>
<reference evidence="5" key="1">
    <citation type="submission" date="2020-12" db="EMBL/GenBank/DDBJ databases">
        <title>Bacterial taxonomy.</title>
        <authorList>
            <person name="Pan X."/>
        </authorList>
    </citation>
    <scope>NUCLEOTIDE SEQUENCE</scope>
    <source>
        <strain evidence="5">B2012</strain>
    </source>
</reference>
<dbReference type="PRINTS" id="PR00035">
    <property type="entry name" value="HTHGNTR"/>
</dbReference>
<dbReference type="Proteomes" id="UP000609531">
    <property type="component" value="Unassembled WGS sequence"/>
</dbReference>
<name>A0A934IFQ2_9HYPH</name>
<dbReference type="SMART" id="SM00895">
    <property type="entry name" value="FCD"/>
    <property type="match status" value="1"/>
</dbReference>
<dbReference type="EMBL" id="JAEKJA010000006">
    <property type="protein sequence ID" value="MBJ3775804.1"/>
    <property type="molecule type" value="Genomic_DNA"/>
</dbReference>
<dbReference type="SUPFAM" id="SSF48008">
    <property type="entry name" value="GntR ligand-binding domain-like"/>
    <property type="match status" value="1"/>
</dbReference>
<dbReference type="PANTHER" id="PTHR43537:SF5">
    <property type="entry name" value="UXU OPERON TRANSCRIPTIONAL REGULATOR"/>
    <property type="match status" value="1"/>
</dbReference>
<dbReference type="Pfam" id="PF07729">
    <property type="entry name" value="FCD"/>
    <property type="match status" value="1"/>
</dbReference>
<dbReference type="InterPro" id="IPR008920">
    <property type="entry name" value="TF_FadR/GntR_C"/>
</dbReference>
<dbReference type="InterPro" id="IPR000524">
    <property type="entry name" value="Tscrpt_reg_HTH_GntR"/>
</dbReference>
<feature type="domain" description="HTH gntR-type" evidence="4">
    <location>
        <begin position="12"/>
        <end position="80"/>
    </location>
</feature>
<dbReference type="InterPro" id="IPR036390">
    <property type="entry name" value="WH_DNA-bd_sf"/>
</dbReference>
<accession>A0A934IFQ2</accession>